<dbReference type="CDD" id="cd00590">
    <property type="entry name" value="RRM_SF"/>
    <property type="match status" value="1"/>
</dbReference>
<protein>
    <submittedName>
        <fullName evidence="9">RNA binding domain-containing protein</fullName>
    </submittedName>
</protein>
<dbReference type="InterPro" id="IPR051106">
    <property type="entry name" value="RNA-bind/splicing_reg"/>
</dbReference>
<proteinExistence type="predicted"/>
<dbReference type="PROSITE" id="PS50102">
    <property type="entry name" value="RRM"/>
    <property type="match status" value="2"/>
</dbReference>
<keyword evidence="3 6" id="KW-0694">RNA-binding</keyword>
<evidence type="ECO:0000259" key="8">
    <source>
        <dbReference type="PROSITE" id="PS50102"/>
    </source>
</evidence>
<dbReference type="PANTHER" id="PTHR48028">
    <property type="entry name" value="GLYCINE-RICH RNA-BINDING PROTEIN RZ1A"/>
    <property type="match status" value="1"/>
</dbReference>
<evidence type="ECO:0000256" key="4">
    <source>
        <dbReference type="ARBA" id="ARBA00023187"/>
    </source>
</evidence>
<evidence type="ECO:0000256" key="7">
    <source>
        <dbReference type="SAM" id="MobiDB-lite"/>
    </source>
</evidence>
<dbReference type="SMART" id="SM00360">
    <property type="entry name" value="RRM"/>
    <property type="match status" value="2"/>
</dbReference>
<dbReference type="GO" id="GO:0006397">
    <property type="term" value="P:mRNA processing"/>
    <property type="evidence" value="ECO:0007669"/>
    <property type="project" value="UniProtKB-KW"/>
</dbReference>
<dbReference type="VEuPathDB" id="FungiDB:C8Q69DRAFT_453397"/>
<evidence type="ECO:0000256" key="5">
    <source>
        <dbReference type="ARBA" id="ARBA00023242"/>
    </source>
</evidence>
<comment type="subcellular location">
    <subcellularLocation>
        <location evidence="1">Nucleus</location>
    </subcellularLocation>
</comment>
<dbReference type="FunFam" id="3.30.70.330:FF:000843">
    <property type="entry name" value="Nucleic acid-binding protein"/>
    <property type="match status" value="1"/>
</dbReference>
<dbReference type="GO" id="GO:0008380">
    <property type="term" value="P:RNA splicing"/>
    <property type="evidence" value="ECO:0007669"/>
    <property type="project" value="UniProtKB-KW"/>
</dbReference>
<name>A0A443I7R2_BYSSP</name>
<evidence type="ECO:0000256" key="6">
    <source>
        <dbReference type="PROSITE-ProRule" id="PRU00176"/>
    </source>
</evidence>
<feature type="domain" description="RRM" evidence="8">
    <location>
        <begin position="204"/>
        <end position="282"/>
    </location>
</feature>
<dbReference type="GO" id="GO:0003723">
    <property type="term" value="F:RNA binding"/>
    <property type="evidence" value="ECO:0007669"/>
    <property type="project" value="UniProtKB-UniRule"/>
</dbReference>
<dbReference type="STRING" id="264951.A0A443I7R2"/>
<dbReference type="Proteomes" id="UP000283841">
    <property type="component" value="Unassembled WGS sequence"/>
</dbReference>
<dbReference type="Gene3D" id="3.30.70.330">
    <property type="match status" value="2"/>
</dbReference>
<dbReference type="PANTHER" id="PTHR48028:SF4">
    <property type="entry name" value="SC35-LIKE SPLICING FACTOR"/>
    <property type="match status" value="1"/>
</dbReference>
<dbReference type="GeneID" id="39598897"/>
<dbReference type="InterPro" id="IPR000504">
    <property type="entry name" value="RRM_dom"/>
</dbReference>
<feature type="domain" description="RRM" evidence="8">
    <location>
        <begin position="113"/>
        <end position="190"/>
    </location>
</feature>
<feature type="compositionally biased region" description="Low complexity" evidence="7">
    <location>
        <begin position="75"/>
        <end position="99"/>
    </location>
</feature>
<feature type="region of interest" description="Disordered" evidence="7">
    <location>
        <begin position="75"/>
        <end position="110"/>
    </location>
</feature>
<dbReference type="GO" id="GO:0005634">
    <property type="term" value="C:nucleus"/>
    <property type="evidence" value="ECO:0007669"/>
    <property type="project" value="UniProtKB-SubCell"/>
</dbReference>
<evidence type="ECO:0000256" key="1">
    <source>
        <dbReference type="ARBA" id="ARBA00004123"/>
    </source>
</evidence>
<evidence type="ECO:0000256" key="2">
    <source>
        <dbReference type="ARBA" id="ARBA00022664"/>
    </source>
</evidence>
<keyword evidence="2" id="KW-0507">mRNA processing</keyword>
<keyword evidence="5" id="KW-0539">Nucleus</keyword>
<sequence>MYCFRRAAFRLLSSPSTSVLAKPRSITTVTPSVLQLNRQLPRYAFQQRWNSNETAKDASASADQEKTPVVDPIAESAASETAQATTEAATDAAPETEPLPARRPVMAPPEPKETIYVGNLFFDVTAEDLKNQMQKFGVVETARIVHDNRGLSKGFGYVTFDNVESAQRAIHGMNMQVFEGRRIVAQFAQSNAGRRNRPRQTPSKTLFIGNMAFDMTDRDLNDLFKDVENVIDVRVAVDRKTGQPRGFAHADFLDVPSAEAAFEILSGKAPYGRKLRVDYSYTNRDGAEYRNRRRISSQPIETETESGPN</sequence>
<dbReference type="AlphaFoldDB" id="A0A443I7R2"/>
<dbReference type="InterPro" id="IPR012677">
    <property type="entry name" value="Nucleotide-bd_a/b_plait_sf"/>
</dbReference>
<dbReference type="InterPro" id="IPR035979">
    <property type="entry name" value="RBD_domain_sf"/>
</dbReference>
<reference evidence="9 10" key="1">
    <citation type="journal article" date="2018" name="Front. Microbiol.">
        <title>Genomic and genetic insights into a cosmopolitan fungus, Paecilomyces variotii (Eurotiales).</title>
        <authorList>
            <person name="Urquhart A.S."/>
            <person name="Mondo S.J."/>
            <person name="Makela M.R."/>
            <person name="Hane J.K."/>
            <person name="Wiebenga A."/>
            <person name="He G."/>
            <person name="Mihaltcheva S."/>
            <person name="Pangilinan J."/>
            <person name="Lipzen A."/>
            <person name="Barry K."/>
            <person name="de Vries R.P."/>
            <person name="Grigoriev I.V."/>
            <person name="Idnurm A."/>
        </authorList>
    </citation>
    <scope>NUCLEOTIDE SEQUENCE [LARGE SCALE GENOMIC DNA]</scope>
    <source>
        <strain evidence="9 10">CBS 101075</strain>
    </source>
</reference>
<keyword evidence="10" id="KW-1185">Reference proteome</keyword>
<accession>A0A443I7R2</accession>
<dbReference type="EMBL" id="RCNU01000001">
    <property type="protein sequence ID" value="RWR00027.1"/>
    <property type="molecule type" value="Genomic_DNA"/>
</dbReference>
<dbReference type="Pfam" id="PF00076">
    <property type="entry name" value="RRM_1"/>
    <property type="match status" value="2"/>
</dbReference>
<comment type="caution">
    <text evidence="9">The sequence shown here is derived from an EMBL/GenBank/DDBJ whole genome shotgun (WGS) entry which is preliminary data.</text>
</comment>
<dbReference type="RefSeq" id="XP_028489671.1">
    <property type="nucleotide sequence ID" value="XM_028629620.1"/>
</dbReference>
<evidence type="ECO:0000313" key="9">
    <source>
        <dbReference type="EMBL" id="RWR00027.1"/>
    </source>
</evidence>
<evidence type="ECO:0000313" key="10">
    <source>
        <dbReference type="Proteomes" id="UP000283841"/>
    </source>
</evidence>
<dbReference type="SUPFAM" id="SSF54928">
    <property type="entry name" value="RNA-binding domain, RBD"/>
    <property type="match status" value="1"/>
</dbReference>
<keyword evidence="4" id="KW-0508">mRNA splicing</keyword>
<gene>
    <name evidence="9" type="ORF">C8Q69DRAFT_453397</name>
</gene>
<organism evidence="9 10">
    <name type="scientific">Byssochlamys spectabilis</name>
    <name type="common">Paecilomyces variotii</name>
    <dbReference type="NCBI Taxonomy" id="264951"/>
    <lineage>
        <taxon>Eukaryota</taxon>
        <taxon>Fungi</taxon>
        <taxon>Dikarya</taxon>
        <taxon>Ascomycota</taxon>
        <taxon>Pezizomycotina</taxon>
        <taxon>Eurotiomycetes</taxon>
        <taxon>Eurotiomycetidae</taxon>
        <taxon>Eurotiales</taxon>
        <taxon>Thermoascaceae</taxon>
        <taxon>Paecilomyces</taxon>
    </lineage>
</organism>
<evidence type="ECO:0000256" key="3">
    <source>
        <dbReference type="ARBA" id="ARBA00022884"/>
    </source>
</evidence>